<dbReference type="InterPro" id="IPR008962">
    <property type="entry name" value="PapD-like_sf"/>
</dbReference>
<dbReference type="InterPro" id="IPR000535">
    <property type="entry name" value="MSP_dom"/>
</dbReference>
<dbReference type="EMBL" id="DS268411">
    <property type="protein sequence ID" value="EFP03289.1"/>
    <property type="molecule type" value="Genomic_DNA"/>
</dbReference>
<evidence type="ECO:0000259" key="3">
    <source>
        <dbReference type="PROSITE" id="PS50202"/>
    </source>
</evidence>
<protein>
    <recommendedName>
        <fullName evidence="1">Major sperm protein</fullName>
    </recommendedName>
</protein>
<reference evidence="4" key="1">
    <citation type="submission" date="2007-07" db="EMBL/GenBank/DDBJ databases">
        <title>PCAP assembly of the Caenorhabditis remanei genome.</title>
        <authorList>
            <consortium name="The Caenorhabditis remanei Sequencing Consortium"/>
            <person name="Wilson R.K."/>
        </authorList>
    </citation>
    <scope>NUCLEOTIDE SEQUENCE [LARGE SCALE GENOMIC DNA]</scope>
    <source>
        <strain evidence="4">PB4641</strain>
    </source>
</reference>
<dbReference type="OrthoDB" id="75724at2759"/>
<dbReference type="eggNOG" id="KOG0439">
    <property type="taxonomic scope" value="Eukaryota"/>
</dbReference>
<gene>
    <name evidence="4" type="ORF">CRE_28435</name>
</gene>
<dbReference type="PANTHER" id="PTHR21513:SF26">
    <property type="entry name" value="MAJOR SPERM PROTEIN"/>
    <property type="match status" value="1"/>
</dbReference>
<accession>E3LME8</accession>
<evidence type="ECO:0000256" key="2">
    <source>
        <dbReference type="SAM" id="MobiDB-lite"/>
    </source>
</evidence>
<dbReference type="PANTHER" id="PTHR21513">
    <property type="entry name" value="MAJOR SPERM PROTEIN"/>
    <property type="match status" value="1"/>
</dbReference>
<dbReference type="OMA" id="YIKAPDE"/>
<dbReference type="InParanoid" id="E3LME8"/>
<proteinExistence type="predicted"/>
<feature type="region of interest" description="Disordered" evidence="2">
    <location>
        <begin position="153"/>
        <end position="221"/>
    </location>
</feature>
<dbReference type="AlphaFoldDB" id="E3LME8"/>
<dbReference type="FunCoup" id="E3LME8">
    <property type="interactions" value="1"/>
</dbReference>
<dbReference type="Pfam" id="PF00635">
    <property type="entry name" value="Motile_Sperm"/>
    <property type="match status" value="1"/>
</dbReference>
<dbReference type="PROSITE" id="PS50202">
    <property type="entry name" value="MSP"/>
    <property type="match status" value="1"/>
</dbReference>
<dbReference type="Proteomes" id="UP000008281">
    <property type="component" value="Unassembled WGS sequence"/>
</dbReference>
<feature type="domain" description="MSP" evidence="3">
    <location>
        <begin position="15"/>
        <end position="147"/>
    </location>
</feature>
<keyword evidence="1" id="KW-0963">Cytoplasm</keyword>
<dbReference type="SUPFAM" id="SSF49354">
    <property type="entry name" value="PapD-like"/>
    <property type="match status" value="1"/>
</dbReference>
<name>E3LME8_CAERE</name>
<evidence type="ECO:0000313" key="5">
    <source>
        <dbReference type="Proteomes" id="UP000008281"/>
    </source>
</evidence>
<organism evidence="5">
    <name type="scientific">Caenorhabditis remanei</name>
    <name type="common">Caenorhabditis vulgaris</name>
    <dbReference type="NCBI Taxonomy" id="31234"/>
    <lineage>
        <taxon>Eukaryota</taxon>
        <taxon>Metazoa</taxon>
        <taxon>Ecdysozoa</taxon>
        <taxon>Nematoda</taxon>
        <taxon>Chromadorea</taxon>
        <taxon>Rhabditida</taxon>
        <taxon>Rhabditina</taxon>
        <taxon>Rhabditomorpha</taxon>
        <taxon>Rhabditoidea</taxon>
        <taxon>Rhabditidae</taxon>
        <taxon>Peloderinae</taxon>
        <taxon>Caenorhabditis</taxon>
    </lineage>
</organism>
<dbReference type="Gene3D" id="2.60.40.10">
    <property type="entry name" value="Immunoglobulins"/>
    <property type="match status" value="1"/>
</dbReference>
<keyword evidence="5" id="KW-1185">Reference proteome</keyword>
<dbReference type="STRING" id="31234.E3LME8"/>
<evidence type="ECO:0000256" key="1">
    <source>
        <dbReference type="RuleBase" id="RU003425"/>
    </source>
</evidence>
<dbReference type="HOGENOM" id="CLU_092913_0_0_1"/>
<dbReference type="InterPro" id="IPR013783">
    <property type="entry name" value="Ig-like_fold"/>
</dbReference>
<sequence length="221" mass="25819">MAEKKKEEKDSEVFVLKLNPETILFSSSSLGDETTSATLKLTNPTKEKIAFKIKCTSNEMFKIKVPVGLLKPDEITEIALFHTPGKPIPENLKQYFAVYYVKTDSDVSITFKPLFSHTSLLQKPVRELWKNAKKHDGVKRVFITFEKLPKKDKKEEKKGDKEDKKEKDDKKDDKKEKADKKDDCEKQNTEEKKDTTEEKKEEKKEDEKEKKEEKKDDEEKK</sequence>
<comment type="function">
    <text evidence="1">Central component in molecular interactions underlying sperm crawling. Forms an extensive filament system that extends from sperm villipoda, along the leading edge of the pseudopod.</text>
</comment>
<evidence type="ECO:0000313" key="4">
    <source>
        <dbReference type="EMBL" id="EFP03289.1"/>
    </source>
</evidence>
<keyword evidence="1" id="KW-0206">Cytoskeleton</keyword>